<feature type="signal peptide" evidence="1">
    <location>
        <begin position="1"/>
        <end position="20"/>
    </location>
</feature>
<keyword evidence="4" id="KW-1185">Reference proteome</keyword>
<evidence type="ECO:0000313" key="3">
    <source>
        <dbReference type="EMBL" id="MBB5034974.1"/>
    </source>
</evidence>
<dbReference type="AlphaFoldDB" id="A0A7W7YF74"/>
<gene>
    <name evidence="3" type="ORF">HNQ65_004582</name>
</gene>
<dbReference type="EMBL" id="JACHIG010000012">
    <property type="protein sequence ID" value="MBB5034974.1"/>
    <property type="molecule type" value="Genomic_DNA"/>
</dbReference>
<dbReference type="RefSeq" id="WP_184343293.1">
    <property type="nucleotide sequence ID" value="NZ_JACHIG010000012.1"/>
</dbReference>
<accession>A0A7W7YF74</accession>
<evidence type="ECO:0000256" key="1">
    <source>
        <dbReference type="SAM" id="SignalP"/>
    </source>
</evidence>
<sequence length="218" mass="23275">MKTYALSCLSLLLTATFASADWVMVQKVDTAGQPSEVTTKIKGEKARVDMGDKMSVIVEAEGIITIMHPQKMLMKMDPATIKAATEMAGKMTGGPAAKPVATGQKEKVGEWDCEIYSWEGTMAKGRFWVAKDFPNYKELSAASDKLGKVVGGAMASLSPQASDFDGMVVKSEMSMMGKNVVSVLVSAKEQAVDDSAFVPPAGYSEMKMPAMPGMAPQK</sequence>
<feature type="chain" id="PRO_5030887374" description="DUF4412 domain-containing protein" evidence="1">
    <location>
        <begin position="21"/>
        <end position="218"/>
    </location>
</feature>
<dbReference type="InterPro" id="IPR025524">
    <property type="entry name" value="DUF4412"/>
</dbReference>
<comment type="caution">
    <text evidence="3">The sequence shown here is derived from an EMBL/GenBank/DDBJ whole genome shotgun (WGS) entry which is preliminary data.</text>
</comment>
<proteinExistence type="predicted"/>
<evidence type="ECO:0000313" key="4">
    <source>
        <dbReference type="Proteomes" id="UP000590740"/>
    </source>
</evidence>
<organism evidence="3 4">
    <name type="scientific">Prosthecobacter vanneervenii</name>
    <dbReference type="NCBI Taxonomy" id="48466"/>
    <lineage>
        <taxon>Bacteria</taxon>
        <taxon>Pseudomonadati</taxon>
        <taxon>Verrucomicrobiota</taxon>
        <taxon>Verrucomicrobiia</taxon>
        <taxon>Verrucomicrobiales</taxon>
        <taxon>Verrucomicrobiaceae</taxon>
        <taxon>Prosthecobacter</taxon>
    </lineage>
</organism>
<keyword evidence="1" id="KW-0732">Signal</keyword>
<dbReference type="Proteomes" id="UP000590740">
    <property type="component" value="Unassembled WGS sequence"/>
</dbReference>
<feature type="domain" description="DUF4412" evidence="2">
    <location>
        <begin position="41"/>
        <end position="203"/>
    </location>
</feature>
<evidence type="ECO:0000259" key="2">
    <source>
        <dbReference type="Pfam" id="PF14371"/>
    </source>
</evidence>
<dbReference type="Pfam" id="PF14371">
    <property type="entry name" value="DUF4412"/>
    <property type="match status" value="1"/>
</dbReference>
<reference evidence="3 4" key="1">
    <citation type="submission" date="2020-08" db="EMBL/GenBank/DDBJ databases">
        <title>Genomic Encyclopedia of Type Strains, Phase IV (KMG-IV): sequencing the most valuable type-strain genomes for metagenomic binning, comparative biology and taxonomic classification.</title>
        <authorList>
            <person name="Goeker M."/>
        </authorList>
    </citation>
    <scope>NUCLEOTIDE SEQUENCE [LARGE SCALE GENOMIC DNA]</scope>
    <source>
        <strain evidence="3 4">DSM 12252</strain>
    </source>
</reference>
<protein>
    <recommendedName>
        <fullName evidence="2">DUF4412 domain-containing protein</fullName>
    </recommendedName>
</protein>
<name>A0A7W7YF74_9BACT</name>